<dbReference type="Gene3D" id="2.10.260.10">
    <property type="match status" value="1"/>
</dbReference>
<dbReference type="Proteomes" id="UP000283360">
    <property type="component" value="Unassembled WGS sequence"/>
</dbReference>
<keyword evidence="1" id="KW-0678">Repressor</keyword>
<keyword evidence="5" id="KW-0010">Activator</keyword>
<dbReference type="FunFam" id="2.10.260.10:FF:000001">
    <property type="entry name" value="Stage V sporulation protein T"/>
    <property type="match status" value="1"/>
</dbReference>
<evidence type="ECO:0000313" key="12">
    <source>
        <dbReference type="EMBL" id="NUN85328.1"/>
    </source>
</evidence>
<dbReference type="PIRSF" id="PIRSF026579">
    <property type="entry name" value="Spore_V_T"/>
    <property type="match status" value="1"/>
</dbReference>
<dbReference type="Pfam" id="PF15714">
    <property type="entry name" value="SpoVT_C"/>
    <property type="match status" value="1"/>
</dbReference>
<dbReference type="InterPro" id="IPR037914">
    <property type="entry name" value="SpoVT-AbrB_sf"/>
</dbReference>
<keyword evidence="4 7" id="KW-0238">DNA-binding</keyword>
<organism evidence="17 24">
    <name type="scientific">Coprococcus comes</name>
    <dbReference type="NCBI Taxonomy" id="410072"/>
    <lineage>
        <taxon>Bacteria</taxon>
        <taxon>Bacillati</taxon>
        <taxon>Bacillota</taxon>
        <taxon>Clostridia</taxon>
        <taxon>Lachnospirales</taxon>
        <taxon>Lachnospiraceae</taxon>
        <taxon>Coprococcus</taxon>
    </lineage>
</organism>
<dbReference type="SUPFAM" id="SSF89447">
    <property type="entry name" value="AbrB/MazE/MraZ-like"/>
    <property type="match status" value="1"/>
</dbReference>
<dbReference type="PROSITE" id="PS51740">
    <property type="entry name" value="SPOVT_ABRB"/>
    <property type="match status" value="1"/>
</dbReference>
<dbReference type="NCBIfam" id="TIGR01439">
    <property type="entry name" value="lp_hng_hel_AbrB"/>
    <property type="match status" value="1"/>
</dbReference>
<evidence type="ECO:0000313" key="11">
    <source>
        <dbReference type="EMBL" id="GLG86640.1"/>
    </source>
</evidence>
<evidence type="ECO:0000313" key="13">
    <source>
        <dbReference type="EMBL" id="RGJ26598.1"/>
    </source>
</evidence>
<dbReference type="Proteomes" id="UP000286595">
    <property type="component" value="Unassembled WGS sequence"/>
</dbReference>
<evidence type="ECO:0000256" key="6">
    <source>
        <dbReference type="ARBA" id="ARBA00023163"/>
    </source>
</evidence>
<evidence type="ECO:0000313" key="15">
    <source>
        <dbReference type="EMBL" id="RGU47802.1"/>
    </source>
</evidence>
<dbReference type="AlphaFoldDB" id="A0A173ZW54"/>
<dbReference type="EMBL" id="QRXY01000001">
    <property type="protein sequence ID" value="RGU47802.1"/>
    <property type="molecule type" value="Genomic_DNA"/>
</dbReference>
<dbReference type="GO" id="GO:0030435">
    <property type="term" value="P:sporulation resulting in formation of a cellular spore"/>
    <property type="evidence" value="ECO:0007669"/>
    <property type="project" value="UniProtKB-KW"/>
</dbReference>
<keyword evidence="21" id="KW-1185">Reference proteome</keyword>
<evidence type="ECO:0000256" key="4">
    <source>
        <dbReference type="ARBA" id="ARBA00023125"/>
    </source>
</evidence>
<evidence type="ECO:0000313" key="18">
    <source>
        <dbReference type="Proteomes" id="UP000095362"/>
    </source>
</evidence>
<evidence type="ECO:0000259" key="8">
    <source>
        <dbReference type="PROSITE" id="PS51740"/>
    </source>
</evidence>
<dbReference type="EMBL" id="BSCI01000006">
    <property type="protein sequence ID" value="GLG86640.1"/>
    <property type="molecule type" value="Genomic_DNA"/>
</dbReference>
<evidence type="ECO:0000313" key="23">
    <source>
        <dbReference type="Proteomes" id="UP000285693"/>
    </source>
</evidence>
<dbReference type="EMBL" id="CYZK01000008">
    <property type="protein sequence ID" value="CUO18627.1"/>
    <property type="molecule type" value="Genomic_DNA"/>
</dbReference>
<evidence type="ECO:0000313" key="17">
    <source>
        <dbReference type="EMBL" id="RHG60401.1"/>
    </source>
</evidence>
<dbReference type="EMBL" id="QSOV01000001">
    <property type="protein sequence ID" value="RGJ26598.1"/>
    <property type="molecule type" value="Genomic_DNA"/>
</dbReference>
<dbReference type="Proteomes" id="UP000260655">
    <property type="component" value="Unassembled WGS sequence"/>
</dbReference>
<dbReference type="EMBL" id="QRIM01000008">
    <property type="protein sequence ID" value="RHG60401.1"/>
    <property type="molecule type" value="Genomic_DNA"/>
</dbReference>
<dbReference type="RefSeq" id="WP_022220492.1">
    <property type="nucleotide sequence ID" value="NZ_BSCI01000006.1"/>
</dbReference>
<keyword evidence="2" id="KW-0749">Sporulation</keyword>
<evidence type="ECO:0000313" key="21">
    <source>
        <dbReference type="Proteomes" id="UP000283360"/>
    </source>
</evidence>
<evidence type="ECO:0000256" key="2">
    <source>
        <dbReference type="ARBA" id="ARBA00022969"/>
    </source>
</evidence>
<dbReference type="InterPro" id="IPR029016">
    <property type="entry name" value="GAF-like_dom_sf"/>
</dbReference>
<dbReference type="SMART" id="SM00966">
    <property type="entry name" value="SpoVT_AbrB"/>
    <property type="match status" value="1"/>
</dbReference>
<dbReference type="GO" id="GO:0003677">
    <property type="term" value="F:DNA binding"/>
    <property type="evidence" value="ECO:0007669"/>
    <property type="project" value="UniProtKB-UniRule"/>
</dbReference>
<reference evidence="18 19" key="1">
    <citation type="submission" date="2015-09" db="EMBL/GenBank/DDBJ databases">
        <authorList>
            <consortium name="Pathogen Informatics"/>
        </authorList>
    </citation>
    <scope>NUCLEOTIDE SEQUENCE [LARGE SCALE GENOMIC DNA]</scope>
    <source>
        <strain evidence="10 18">2789STDY5834866</strain>
        <strain evidence="9 19">2789STDY5834962</strain>
    </source>
</reference>
<reference evidence="12 25" key="3">
    <citation type="submission" date="2020-04" db="EMBL/GenBank/DDBJ databases">
        <authorList>
            <person name="Pieper L."/>
        </authorList>
    </citation>
    <scope>NUCLEOTIDE SEQUENCE [LARGE SCALE GENOMIC DNA]</scope>
    <source>
        <strain evidence="12 25">F22</strain>
    </source>
</reference>
<reference evidence="12 25" key="4">
    <citation type="submission" date="2020-07" db="EMBL/GenBank/DDBJ databases">
        <title>Bacterial metabolism rescues the inhibition of intestinal drug absorption by food and drug additives.</title>
        <authorList>
            <person name="Zou L."/>
            <person name="Spanogiannopoulos P."/>
            <person name="Chien H.-C."/>
            <person name="Pieper L.M."/>
            <person name="Cai W."/>
            <person name="Khuri N."/>
            <person name="Pottel J."/>
            <person name="Vora B."/>
            <person name="Ni Z."/>
            <person name="Tsakalozou E."/>
            <person name="Zhang W."/>
            <person name="Shoichet B.K."/>
            <person name="Giacomini K.M."/>
            <person name="Turnbaugh P.J."/>
        </authorList>
    </citation>
    <scope>NUCLEOTIDE SEQUENCE [LARGE SCALE GENOMIC DNA]</scope>
    <source>
        <strain evidence="12 25">F22</strain>
    </source>
</reference>
<dbReference type="Gene3D" id="3.30.450.40">
    <property type="match status" value="1"/>
</dbReference>
<reference evidence="11" key="5">
    <citation type="submission" date="2022-09" db="EMBL/GenBank/DDBJ databases">
        <title>Draft genome sequence of Coprococcus comes strain 31264.</title>
        <authorList>
            <person name="Atsushi H."/>
            <person name="Moriya O."/>
            <person name="Mitsuo S."/>
        </authorList>
    </citation>
    <scope>NUCLEOTIDE SEQUENCE</scope>
    <source>
        <strain evidence="11">JCM 31264</strain>
    </source>
</reference>
<protein>
    <submittedName>
        <fullName evidence="11">AbrB family transcriptional regulator</fullName>
    </submittedName>
    <submittedName>
        <fullName evidence="17">Stage V sporulation protein T</fullName>
    </submittedName>
</protein>
<evidence type="ECO:0000313" key="24">
    <source>
        <dbReference type="Proteomes" id="UP000286595"/>
    </source>
</evidence>
<gene>
    <name evidence="17" type="primary">spoVT</name>
    <name evidence="11" type="ORF">comes_11850</name>
    <name evidence="17" type="ORF">DW252_08530</name>
    <name evidence="16" type="ORF">DW656_08560</name>
    <name evidence="15" type="ORF">DWW65_01510</name>
    <name evidence="14" type="ORF">DWX03_01640</name>
    <name evidence="13" type="ORF">DXD67_02220</name>
    <name evidence="10" type="ORF">ERS852481_01547</name>
    <name evidence="9" type="ORF">ERS852574_01746</name>
    <name evidence="12" type="ORF">HUU93_01690</name>
</gene>
<dbReference type="EMBL" id="QRHO01000009">
    <property type="protein sequence ID" value="RHF83364.1"/>
    <property type="molecule type" value="Genomic_DNA"/>
</dbReference>
<dbReference type="Proteomes" id="UP000285693">
    <property type="component" value="Unassembled WGS sequence"/>
</dbReference>
<dbReference type="PANTHER" id="PTHR36432:SF1">
    <property type="entry name" value="STAGE V SPORULATION PROTEIN T"/>
    <property type="match status" value="1"/>
</dbReference>
<keyword evidence="3" id="KW-0805">Transcription regulation</keyword>
<dbReference type="EMBL" id="JABWDC010000004">
    <property type="protein sequence ID" value="NUN85328.1"/>
    <property type="molecule type" value="Genomic_DNA"/>
</dbReference>
<dbReference type="Proteomes" id="UP000095362">
    <property type="component" value="Unassembled WGS sequence"/>
</dbReference>
<dbReference type="Proteomes" id="UP001145109">
    <property type="component" value="Unassembled WGS sequence"/>
</dbReference>
<evidence type="ECO:0000256" key="1">
    <source>
        <dbReference type="ARBA" id="ARBA00022491"/>
    </source>
</evidence>
<dbReference type="InterPro" id="IPR014213">
    <property type="entry name" value="SpoVT"/>
</dbReference>
<evidence type="ECO:0000313" key="22">
    <source>
        <dbReference type="Proteomes" id="UP000284579"/>
    </source>
</evidence>
<dbReference type="PANTHER" id="PTHR36432">
    <property type="match status" value="1"/>
</dbReference>
<evidence type="ECO:0000313" key="10">
    <source>
        <dbReference type="EMBL" id="CUO18627.1"/>
    </source>
</evidence>
<evidence type="ECO:0000313" key="20">
    <source>
        <dbReference type="Proteomes" id="UP000260655"/>
    </source>
</evidence>
<evidence type="ECO:0000256" key="3">
    <source>
        <dbReference type="ARBA" id="ARBA00023015"/>
    </source>
</evidence>
<evidence type="ECO:0000313" key="16">
    <source>
        <dbReference type="EMBL" id="RHF83364.1"/>
    </source>
</evidence>
<evidence type="ECO:0000256" key="5">
    <source>
        <dbReference type="ARBA" id="ARBA00023159"/>
    </source>
</evidence>
<sequence length="182" mass="20182">MKATGIVRRIDDLGRIVVPKEIRRTLRIREGDALEIFTDREGEIILKKYSPLGEMGNFADQYAESLAQTLGYLVCITDTDQVIAAAGPGKKEFQEQLITRQLAEVIARREQFLASSMDRKFTVIVSGQNAELKWQVVSPIICAGDAIGSVVILAKDGRKKPGELEQKMILCAAGFLGRQMEQ</sequence>
<feature type="domain" description="SpoVT-AbrB" evidence="8">
    <location>
        <begin position="5"/>
        <end position="51"/>
    </location>
</feature>
<dbReference type="Pfam" id="PF04014">
    <property type="entry name" value="MazE_antitoxin"/>
    <property type="match status" value="1"/>
</dbReference>
<dbReference type="EMBL" id="CYXR01000011">
    <property type="protein sequence ID" value="CUM94898.1"/>
    <property type="molecule type" value="Genomic_DNA"/>
</dbReference>
<dbReference type="NCBIfam" id="TIGR02851">
    <property type="entry name" value="spore_V_T"/>
    <property type="match status" value="1"/>
</dbReference>
<keyword evidence="6" id="KW-0804">Transcription</keyword>
<evidence type="ECO:0000256" key="7">
    <source>
        <dbReference type="PROSITE-ProRule" id="PRU01076"/>
    </source>
</evidence>
<dbReference type="EMBL" id="QRXJ01000002">
    <property type="protein sequence ID" value="RGT92347.1"/>
    <property type="molecule type" value="Genomic_DNA"/>
</dbReference>
<accession>A0A173ZW54</accession>
<name>A0A173ZW54_9FIRM</name>
<dbReference type="Proteomes" id="UP000554488">
    <property type="component" value="Unassembled WGS sequence"/>
</dbReference>
<evidence type="ECO:0000313" key="19">
    <source>
        <dbReference type="Proteomes" id="UP000095727"/>
    </source>
</evidence>
<dbReference type="Proteomes" id="UP000095727">
    <property type="component" value="Unassembled WGS sequence"/>
</dbReference>
<dbReference type="InterPro" id="IPR052731">
    <property type="entry name" value="B_subtilis_Trans_State_Reg"/>
</dbReference>
<evidence type="ECO:0000313" key="25">
    <source>
        <dbReference type="Proteomes" id="UP000554488"/>
    </source>
</evidence>
<dbReference type="InterPro" id="IPR007159">
    <property type="entry name" value="SpoVT-AbrB_dom"/>
</dbReference>
<reference evidence="11" key="6">
    <citation type="submission" date="2022-11" db="EMBL/GenBank/DDBJ databases">
        <title>Draft genome sequence of Coprococcus comes strain 31264.</title>
        <authorList>
            <person name="Hisatomi A."/>
            <person name="Ohkuma M."/>
            <person name="Sakamoto M."/>
        </authorList>
    </citation>
    <scope>NUCLEOTIDE SEQUENCE</scope>
    <source>
        <strain evidence="11">JCM 31264</strain>
    </source>
</reference>
<proteinExistence type="predicted"/>
<dbReference type="Proteomes" id="UP000284579">
    <property type="component" value="Unassembled WGS sequence"/>
</dbReference>
<dbReference type="GO" id="GO:0042802">
    <property type="term" value="F:identical protein binding"/>
    <property type="evidence" value="ECO:0007669"/>
    <property type="project" value="UniProtKB-ARBA"/>
</dbReference>
<reference evidence="20 21" key="2">
    <citation type="submission" date="2018-08" db="EMBL/GenBank/DDBJ databases">
        <title>A genome reference for cultivated species of the human gut microbiota.</title>
        <authorList>
            <person name="Zou Y."/>
            <person name="Xue W."/>
            <person name="Luo G."/>
        </authorList>
    </citation>
    <scope>NUCLEOTIDE SEQUENCE [LARGE SCALE GENOMIC DNA]</scope>
    <source>
        <strain evidence="15 23">AF16-31</strain>
        <strain evidence="14 21">AF18-12LB</strain>
        <strain evidence="17 24">AM22-12LB</strain>
        <strain evidence="16 22">AM23-3</strain>
        <strain evidence="13 20">TM07-19</strain>
    </source>
</reference>
<evidence type="ECO:0000313" key="9">
    <source>
        <dbReference type="EMBL" id="CUM94898.1"/>
    </source>
</evidence>
<evidence type="ECO:0000313" key="14">
    <source>
        <dbReference type="EMBL" id="RGT92347.1"/>
    </source>
</evidence>